<dbReference type="STRING" id="655815.ZPR_3200"/>
<dbReference type="HOGENOM" id="CLU_128738_0_0_10"/>
<dbReference type="AlphaFoldDB" id="D5BIA4"/>
<proteinExistence type="predicted"/>
<accession>D5BIA4</accession>
<reference evidence="2 3" key="1">
    <citation type="journal article" date="2010" name="BMC Genomics">
        <title>The complete genome of Zunongwangia profunda SM-A87 reveals its adaptation to the deep-sea environment and ecological role in sedimentary organic nitrogen degradation.</title>
        <authorList>
            <person name="Qin Q.L."/>
            <person name="Zhang X.Y."/>
            <person name="Wang X.M."/>
            <person name="Liu G.M."/>
            <person name="Chen X.L."/>
            <person name="Xie B.B."/>
            <person name="Dang H.Y."/>
            <person name="Zhou B.C."/>
            <person name="Yu J."/>
            <person name="Zhang Y.Z."/>
        </authorList>
    </citation>
    <scope>NUCLEOTIDE SEQUENCE [LARGE SCALE GENOMIC DNA]</scope>
    <source>
        <strain evidence="3">DSM 18752 / CCTCC AB 206139 / SM-A87</strain>
    </source>
</reference>
<feature type="transmembrane region" description="Helical" evidence="1">
    <location>
        <begin position="37"/>
        <end position="56"/>
    </location>
</feature>
<dbReference type="KEGG" id="zpr:ZPR_3200"/>
<evidence type="ECO:0000256" key="1">
    <source>
        <dbReference type="SAM" id="Phobius"/>
    </source>
</evidence>
<keyword evidence="3" id="KW-1185">Reference proteome</keyword>
<protein>
    <submittedName>
        <fullName evidence="2">Membrane protein</fullName>
    </submittedName>
</protein>
<sequence>MGSAMVFAGIAHLTFKRKEFQAQVPRWLPANQSLMDVTVLSSGIVEITLGVLMILWKEKRISTGLMLALFYILIFPGNISQYTNRIDAFGLDTDTKRFIRLLFQPLLVYGALWSTGADRYLIEKFNK</sequence>
<evidence type="ECO:0000313" key="2">
    <source>
        <dbReference type="EMBL" id="ADF53517.1"/>
    </source>
</evidence>
<dbReference type="EMBL" id="CP001650">
    <property type="protein sequence ID" value="ADF53517.1"/>
    <property type="molecule type" value="Genomic_DNA"/>
</dbReference>
<feature type="transmembrane region" description="Helical" evidence="1">
    <location>
        <begin position="102"/>
        <end position="122"/>
    </location>
</feature>
<dbReference type="Proteomes" id="UP000001654">
    <property type="component" value="Chromosome"/>
</dbReference>
<dbReference type="PANTHER" id="PTHR36974">
    <property type="entry name" value="MEMBRANE PROTEIN-RELATED"/>
    <property type="match status" value="1"/>
</dbReference>
<dbReference type="eggNOG" id="COG4270">
    <property type="taxonomic scope" value="Bacteria"/>
</dbReference>
<evidence type="ECO:0000313" key="3">
    <source>
        <dbReference type="Proteomes" id="UP000001654"/>
    </source>
</evidence>
<gene>
    <name evidence="2" type="ordered locus">ZPR_3200</name>
</gene>
<dbReference type="PANTHER" id="PTHR36974:SF1">
    <property type="entry name" value="DOXX FAMILY MEMBRANE PROTEIN"/>
    <property type="match status" value="1"/>
</dbReference>
<keyword evidence="1" id="KW-0812">Transmembrane</keyword>
<name>D5BIA4_ZUNPS</name>
<organism evidence="2 3">
    <name type="scientific">Zunongwangia profunda (strain DSM 18752 / CCTCC AB 206139 / SM-A87)</name>
    <name type="common">Wangia profunda</name>
    <dbReference type="NCBI Taxonomy" id="655815"/>
    <lineage>
        <taxon>Bacteria</taxon>
        <taxon>Pseudomonadati</taxon>
        <taxon>Bacteroidota</taxon>
        <taxon>Flavobacteriia</taxon>
        <taxon>Flavobacteriales</taxon>
        <taxon>Flavobacteriaceae</taxon>
        <taxon>Zunongwangia</taxon>
    </lineage>
</organism>
<keyword evidence="1" id="KW-1133">Transmembrane helix</keyword>
<feature type="transmembrane region" description="Helical" evidence="1">
    <location>
        <begin position="63"/>
        <end position="82"/>
    </location>
</feature>
<keyword evidence="1" id="KW-0472">Membrane</keyword>